<gene>
    <name evidence="2" type="ORF">O1D97_15840</name>
</gene>
<keyword evidence="1" id="KW-0812">Transmembrane</keyword>
<keyword evidence="1" id="KW-1133">Transmembrane helix</keyword>
<evidence type="ECO:0000313" key="3">
    <source>
        <dbReference type="Proteomes" id="UP001149719"/>
    </source>
</evidence>
<evidence type="ECO:0000313" key="2">
    <source>
        <dbReference type="EMBL" id="MCZ2723047.1"/>
    </source>
</evidence>
<reference evidence="2" key="1">
    <citation type="submission" date="2022-12" db="EMBL/GenBank/DDBJ databases">
        <title>Marinomonas 15G1-11 sp. nov, isolated from marine algae.</title>
        <authorList>
            <person name="Butt M."/>
            <person name="Choi D.G."/>
            <person name="Kim J.M."/>
            <person name="Lee J.K."/>
            <person name="Baek J.H."/>
            <person name="Jeon C.O."/>
        </authorList>
    </citation>
    <scope>NUCLEOTIDE SEQUENCE</scope>
    <source>
        <strain evidence="2">15G1-11</strain>
    </source>
</reference>
<dbReference type="EMBL" id="JAPUBN010000019">
    <property type="protein sequence ID" value="MCZ2723047.1"/>
    <property type="molecule type" value="Genomic_DNA"/>
</dbReference>
<feature type="transmembrane region" description="Helical" evidence="1">
    <location>
        <begin position="14"/>
        <end position="33"/>
    </location>
</feature>
<dbReference type="RefSeq" id="WP_269127140.1">
    <property type="nucleotide sequence ID" value="NZ_JAPUBN010000019.1"/>
</dbReference>
<keyword evidence="3" id="KW-1185">Reference proteome</keyword>
<evidence type="ECO:0000256" key="1">
    <source>
        <dbReference type="SAM" id="Phobius"/>
    </source>
</evidence>
<dbReference type="Proteomes" id="UP001149719">
    <property type="component" value="Unassembled WGS sequence"/>
</dbReference>
<accession>A0ABT4JYA6</accession>
<keyword evidence="1" id="KW-0472">Membrane</keyword>
<proteinExistence type="predicted"/>
<sequence length="179" mass="20054">MEVKPTSALYQLRWVTRVLAVVILALVAIGMLLPSQYYIERSIFINTSPSRMSLYLNDLSVWSRWMHLPNEGVFVTEPAFLLDEKQSLRIKNLDAEDGRLDVLSFGDEEIIFSVIPKKGILPVTNRLGWYREGQGVRVVWSVNGELSAGLIGPYIALFANDIAGSNLEASLDTLKEALQ</sequence>
<comment type="caution">
    <text evidence="2">The sequence shown here is derived from an EMBL/GenBank/DDBJ whole genome shotgun (WGS) entry which is preliminary data.</text>
</comment>
<evidence type="ECO:0008006" key="4">
    <source>
        <dbReference type="Google" id="ProtNLM"/>
    </source>
</evidence>
<protein>
    <recommendedName>
        <fullName evidence="4">Polyketide cyclase</fullName>
    </recommendedName>
</protein>
<dbReference type="SUPFAM" id="SSF55961">
    <property type="entry name" value="Bet v1-like"/>
    <property type="match status" value="1"/>
</dbReference>
<name>A0ABT4JYA6_9GAMM</name>
<organism evidence="2 3">
    <name type="scientific">Marinomonas phaeophyticola</name>
    <dbReference type="NCBI Taxonomy" id="3004091"/>
    <lineage>
        <taxon>Bacteria</taxon>
        <taxon>Pseudomonadati</taxon>
        <taxon>Pseudomonadota</taxon>
        <taxon>Gammaproteobacteria</taxon>
        <taxon>Oceanospirillales</taxon>
        <taxon>Oceanospirillaceae</taxon>
        <taxon>Marinomonas</taxon>
    </lineage>
</organism>